<dbReference type="GO" id="GO:0000973">
    <property type="term" value="P:post-transcriptional tethering of RNA polymerase II gene DNA at nuclear periphery"/>
    <property type="evidence" value="ECO:0007669"/>
    <property type="project" value="TreeGrafter"/>
</dbReference>
<dbReference type="Proteomes" id="UP000593567">
    <property type="component" value="Unassembled WGS sequence"/>
</dbReference>
<evidence type="ECO:0000256" key="1">
    <source>
        <dbReference type="ARBA" id="ARBA00025771"/>
    </source>
</evidence>
<evidence type="ECO:0000259" key="4">
    <source>
        <dbReference type="PROSITE" id="PS50250"/>
    </source>
</evidence>
<dbReference type="InterPro" id="IPR045114">
    <property type="entry name" value="Csn12-like"/>
</dbReference>
<sequence length="303" mass="34927">MKDENWALPIMFVLCIDLRLFAISAEAQKSSKLHAAKKGEMLEKAADSIMGCFRVCASDNRSAPENSKKWGMLNLVNQLFKIYFRINKLHLCKPLIRAIDSLTIKDRFSLSQLVTYRYYVGRKSMFENDFKSADEYLTFAFERCHRSSKANKKLILISLIPVKMLTGRLPSREVLRKYDLMQFADVADAVRCGNLLKLNEALQTHELFFIKSGVYLILEKLKVITYRNLFKKIWLLMRTHQLPVGTFVSALQLMRYEGIDLDEAECIIANLIYEGKVKGYISHAHRTVVVSKQEPFPALTEVL</sequence>
<evidence type="ECO:0000256" key="3">
    <source>
        <dbReference type="SAM" id="SignalP"/>
    </source>
</evidence>
<name>A0A7J7KRI9_BUGNE</name>
<dbReference type="GO" id="GO:0003690">
    <property type="term" value="F:double-stranded DNA binding"/>
    <property type="evidence" value="ECO:0007669"/>
    <property type="project" value="InterPro"/>
</dbReference>
<evidence type="ECO:0000256" key="2">
    <source>
        <dbReference type="ARBA" id="ARBA00033214"/>
    </source>
</evidence>
<dbReference type="GO" id="GO:0006368">
    <property type="term" value="P:transcription elongation by RNA polymerase II"/>
    <property type="evidence" value="ECO:0007669"/>
    <property type="project" value="TreeGrafter"/>
</dbReference>
<dbReference type="PANTHER" id="PTHR12732">
    <property type="entry name" value="UNCHARACTERIZED PROTEASOME COMPONENT REGION PCI-CONTAINING"/>
    <property type="match status" value="1"/>
</dbReference>
<evidence type="ECO:0000313" key="5">
    <source>
        <dbReference type="EMBL" id="KAF6040810.1"/>
    </source>
</evidence>
<dbReference type="Gene3D" id="1.10.10.10">
    <property type="entry name" value="Winged helix-like DNA-binding domain superfamily/Winged helix DNA-binding domain"/>
    <property type="match status" value="1"/>
</dbReference>
<dbReference type="EMBL" id="VXIV02000100">
    <property type="protein sequence ID" value="KAF6040810.1"/>
    <property type="molecule type" value="Genomic_DNA"/>
</dbReference>
<protein>
    <recommendedName>
        <fullName evidence="2">CSN12-like protein</fullName>
    </recommendedName>
</protein>
<dbReference type="SMART" id="SM00753">
    <property type="entry name" value="PAM"/>
    <property type="match status" value="1"/>
</dbReference>
<dbReference type="OrthoDB" id="10252687at2759"/>
<comment type="similarity">
    <text evidence="1">Belongs to the CSN12 family.</text>
</comment>
<keyword evidence="3" id="KW-0732">Signal</keyword>
<keyword evidence="6" id="KW-1185">Reference proteome</keyword>
<feature type="signal peptide" evidence="3">
    <location>
        <begin position="1"/>
        <end position="27"/>
    </location>
</feature>
<dbReference type="GO" id="GO:0016973">
    <property type="term" value="P:poly(A)+ mRNA export from nucleus"/>
    <property type="evidence" value="ECO:0007669"/>
    <property type="project" value="TreeGrafter"/>
</dbReference>
<evidence type="ECO:0000313" key="6">
    <source>
        <dbReference type="Proteomes" id="UP000593567"/>
    </source>
</evidence>
<dbReference type="GO" id="GO:0003723">
    <property type="term" value="F:RNA binding"/>
    <property type="evidence" value="ECO:0007669"/>
    <property type="project" value="InterPro"/>
</dbReference>
<comment type="caution">
    <text evidence="5">The sequence shown here is derived from an EMBL/GenBank/DDBJ whole genome shotgun (WGS) entry which is preliminary data.</text>
</comment>
<dbReference type="FunFam" id="1.10.10.10:FF:000146">
    <property type="entry name" value="PCI domain-containing protein 2 homolog"/>
    <property type="match status" value="1"/>
</dbReference>
<dbReference type="Pfam" id="PF01399">
    <property type="entry name" value="PCI"/>
    <property type="match status" value="1"/>
</dbReference>
<dbReference type="GO" id="GO:0070390">
    <property type="term" value="C:transcription export complex 2"/>
    <property type="evidence" value="ECO:0007669"/>
    <property type="project" value="TreeGrafter"/>
</dbReference>
<dbReference type="PROSITE" id="PS50250">
    <property type="entry name" value="PCI"/>
    <property type="match status" value="1"/>
</dbReference>
<proteinExistence type="inferred from homology"/>
<organism evidence="5 6">
    <name type="scientific">Bugula neritina</name>
    <name type="common">Brown bryozoan</name>
    <name type="synonym">Sertularia neritina</name>
    <dbReference type="NCBI Taxonomy" id="10212"/>
    <lineage>
        <taxon>Eukaryota</taxon>
        <taxon>Metazoa</taxon>
        <taxon>Spiralia</taxon>
        <taxon>Lophotrochozoa</taxon>
        <taxon>Bryozoa</taxon>
        <taxon>Gymnolaemata</taxon>
        <taxon>Cheilostomatida</taxon>
        <taxon>Flustrina</taxon>
        <taxon>Buguloidea</taxon>
        <taxon>Bugulidae</taxon>
        <taxon>Bugula</taxon>
    </lineage>
</organism>
<feature type="chain" id="PRO_5029715457" description="CSN12-like protein" evidence="3">
    <location>
        <begin position="28"/>
        <end position="303"/>
    </location>
</feature>
<dbReference type="AlphaFoldDB" id="A0A7J7KRI9"/>
<dbReference type="InterPro" id="IPR036388">
    <property type="entry name" value="WH-like_DNA-bd_sf"/>
</dbReference>
<gene>
    <name evidence="5" type="ORF">EB796_000894</name>
</gene>
<feature type="domain" description="PCI" evidence="4">
    <location>
        <begin position="114"/>
        <end position="295"/>
    </location>
</feature>
<dbReference type="PANTHER" id="PTHR12732:SF0">
    <property type="entry name" value="PCI DOMAIN-CONTAINING PROTEIN 2"/>
    <property type="match status" value="1"/>
</dbReference>
<accession>A0A7J7KRI9</accession>
<reference evidence="5" key="1">
    <citation type="submission" date="2020-06" db="EMBL/GenBank/DDBJ databases">
        <title>Draft genome of Bugula neritina, a colonial animal packing powerful symbionts and potential medicines.</title>
        <authorList>
            <person name="Rayko M."/>
        </authorList>
    </citation>
    <scope>NUCLEOTIDE SEQUENCE [LARGE SCALE GENOMIC DNA]</scope>
    <source>
        <strain evidence="5">Kwan_BN1</strain>
    </source>
</reference>
<dbReference type="InterPro" id="IPR000717">
    <property type="entry name" value="PCI_dom"/>
</dbReference>